<evidence type="ECO:0000256" key="16">
    <source>
        <dbReference type="RuleBase" id="RU004161"/>
    </source>
</evidence>
<dbReference type="FunFam" id="3.20.20.70:FF:000019">
    <property type="entry name" value="Delta-aminolevulinic acid dehydratase"/>
    <property type="match status" value="1"/>
</dbReference>
<accession>A0A7W9SQM9</accession>
<feature type="binding site" evidence="14">
    <location>
        <position position="234"/>
    </location>
    <ligand>
        <name>Mg(2+)</name>
        <dbReference type="ChEBI" id="CHEBI:18420"/>
    </ligand>
</feature>
<dbReference type="RefSeq" id="WP_184196055.1">
    <property type="nucleotide sequence ID" value="NZ_JACHGW010000002.1"/>
</dbReference>
<feature type="binding site" evidence="12">
    <location>
        <position position="314"/>
    </location>
    <ligand>
        <name>5-aminolevulinate</name>
        <dbReference type="ChEBI" id="CHEBI:356416"/>
        <label>2</label>
    </ligand>
</feature>
<dbReference type="Proteomes" id="UP000520814">
    <property type="component" value="Unassembled WGS sequence"/>
</dbReference>
<dbReference type="GO" id="GO:0008270">
    <property type="term" value="F:zinc ion binding"/>
    <property type="evidence" value="ECO:0007669"/>
    <property type="project" value="TreeGrafter"/>
</dbReference>
<dbReference type="SUPFAM" id="SSF51569">
    <property type="entry name" value="Aldolase"/>
    <property type="match status" value="1"/>
</dbReference>
<dbReference type="CDD" id="cd00384">
    <property type="entry name" value="ALAD_PBGS"/>
    <property type="match status" value="1"/>
</dbReference>
<gene>
    <name evidence="17" type="ORF">HNQ39_002456</name>
</gene>
<evidence type="ECO:0000256" key="13">
    <source>
        <dbReference type="PIRSR" id="PIRSR001415-3"/>
    </source>
</evidence>
<evidence type="ECO:0000256" key="6">
    <source>
        <dbReference type="ARBA" id="ARBA00023133"/>
    </source>
</evidence>
<keyword evidence="14" id="KW-0460">Magnesium</keyword>
<proteinExistence type="inferred from homology"/>
<evidence type="ECO:0000256" key="9">
    <source>
        <dbReference type="ARBA" id="ARBA00025628"/>
    </source>
</evidence>
<keyword evidence="18" id="KW-1185">Reference proteome</keyword>
<feature type="binding site" evidence="13">
    <location>
        <position position="120"/>
    </location>
    <ligand>
        <name>Zn(2+)</name>
        <dbReference type="ChEBI" id="CHEBI:29105"/>
        <note>catalytic</note>
    </ligand>
</feature>
<keyword evidence="13" id="KW-0479">Metal-binding</keyword>
<comment type="caution">
    <text evidence="17">The sequence shown here is derived from an EMBL/GenBank/DDBJ whole genome shotgun (WGS) entry which is preliminary data.</text>
</comment>
<keyword evidence="6" id="KW-0350">Heme biosynthesis</keyword>
<evidence type="ECO:0000256" key="12">
    <source>
        <dbReference type="PIRSR" id="PIRSR001415-2"/>
    </source>
</evidence>
<dbReference type="GO" id="GO:0005829">
    <property type="term" value="C:cytosol"/>
    <property type="evidence" value="ECO:0007669"/>
    <property type="project" value="TreeGrafter"/>
</dbReference>
<dbReference type="PANTHER" id="PTHR11458">
    <property type="entry name" value="DELTA-AMINOLEVULINIC ACID DEHYDRATASE"/>
    <property type="match status" value="1"/>
</dbReference>
<evidence type="ECO:0000256" key="1">
    <source>
        <dbReference type="ARBA" id="ARBA00004694"/>
    </source>
</evidence>
<keyword evidence="7 15" id="KW-0456">Lyase</keyword>
<evidence type="ECO:0000256" key="15">
    <source>
        <dbReference type="RuleBase" id="RU000515"/>
    </source>
</evidence>
<dbReference type="PANTHER" id="PTHR11458:SF0">
    <property type="entry name" value="DELTA-AMINOLEVULINIC ACID DEHYDRATASE"/>
    <property type="match status" value="1"/>
</dbReference>
<feature type="active site" description="Schiff-base intermediate with substrate" evidence="11">
    <location>
        <position position="249"/>
    </location>
</feature>
<keyword evidence="13" id="KW-0862">Zinc</keyword>
<dbReference type="InterPro" id="IPR030656">
    <property type="entry name" value="ALAD_AS"/>
</dbReference>
<evidence type="ECO:0000256" key="2">
    <source>
        <dbReference type="ARBA" id="ARBA00008055"/>
    </source>
</evidence>
<dbReference type="Pfam" id="PF00490">
    <property type="entry name" value="ALAD"/>
    <property type="match status" value="1"/>
</dbReference>
<dbReference type="EMBL" id="JACHGW010000002">
    <property type="protein sequence ID" value="MBB6050665.1"/>
    <property type="molecule type" value="Genomic_DNA"/>
</dbReference>
<evidence type="ECO:0000256" key="4">
    <source>
        <dbReference type="ARBA" id="ARBA00012053"/>
    </source>
</evidence>
<protein>
    <recommendedName>
        <fullName evidence="5 15">Delta-aminolevulinic acid dehydratase</fullName>
        <ecNumber evidence="4 15">4.2.1.24</ecNumber>
    </recommendedName>
</protein>
<dbReference type="GO" id="GO:0004655">
    <property type="term" value="F:porphobilinogen synthase activity"/>
    <property type="evidence" value="ECO:0007669"/>
    <property type="project" value="UniProtKB-EC"/>
</dbReference>
<dbReference type="EC" id="4.2.1.24" evidence="4 15"/>
<feature type="binding site" evidence="13">
    <location>
        <position position="122"/>
    </location>
    <ligand>
        <name>Zn(2+)</name>
        <dbReference type="ChEBI" id="CHEBI:29105"/>
        <note>catalytic</note>
    </ligand>
</feature>
<evidence type="ECO:0000256" key="8">
    <source>
        <dbReference type="ARBA" id="ARBA00023244"/>
    </source>
</evidence>
<dbReference type="Gene3D" id="3.20.20.70">
    <property type="entry name" value="Aldolase class I"/>
    <property type="match status" value="1"/>
</dbReference>
<dbReference type="InterPro" id="IPR001731">
    <property type="entry name" value="ALAD"/>
</dbReference>
<comment type="function">
    <text evidence="9">Catalyzes an early step in the biosynthesis of tetrapyrroles. Binds two molecules of 5-aminolevulinate per subunit, each at a distinct site, and catalyzes their condensation to form porphobilinogen.</text>
</comment>
<dbReference type="AlphaFoldDB" id="A0A7W9SQM9"/>
<evidence type="ECO:0000256" key="11">
    <source>
        <dbReference type="PIRSR" id="PIRSR001415-1"/>
    </source>
</evidence>
<evidence type="ECO:0000256" key="5">
    <source>
        <dbReference type="ARBA" id="ARBA00020771"/>
    </source>
</evidence>
<feature type="binding site" evidence="12">
    <location>
        <position position="206"/>
    </location>
    <ligand>
        <name>5-aminolevulinate</name>
        <dbReference type="ChEBI" id="CHEBI:356416"/>
        <label>1</label>
    </ligand>
</feature>
<reference evidence="17 18" key="1">
    <citation type="submission" date="2020-08" db="EMBL/GenBank/DDBJ databases">
        <title>Genomic Encyclopedia of Type Strains, Phase IV (KMG-IV): sequencing the most valuable type-strain genomes for metagenomic binning, comparative biology and taxonomic classification.</title>
        <authorList>
            <person name="Goeker M."/>
        </authorList>
    </citation>
    <scope>NUCLEOTIDE SEQUENCE [LARGE SCALE GENOMIC DNA]</scope>
    <source>
        <strain evidence="17 18">DSM 23562</strain>
    </source>
</reference>
<evidence type="ECO:0000256" key="7">
    <source>
        <dbReference type="ARBA" id="ARBA00023239"/>
    </source>
</evidence>
<keyword evidence="8 15" id="KW-0627">Porphyrin biosynthesis</keyword>
<dbReference type="PROSITE" id="PS00169">
    <property type="entry name" value="D_ALA_DEHYDRATASE"/>
    <property type="match status" value="1"/>
</dbReference>
<feature type="binding site" evidence="12">
    <location>
        <position position="218"/>
    </location>
    <ligand>
        <name>5-aminolevulinate</name>
        <dbReference type="ChEBI" id="CHEBI:356416"/>
        <label>1</label>
    </ligand>
</feature>
<feature type="binding site" evidence="12">
    <location>
        <position position="275"/>
    </location>
    <ligand>
        <name>5-aminolevulinate</name>
        <dbReference type="ChEBI" id="CHEBI:356416"/>
        <label>2</label>
    </ligand>
</feature>
<dbReference type="PRINTS" id="PR00144">
    <property type="entry name" value="DALDHYDRTASE"/>
</dbReference>
<comment type="pathway">
    <text evidence="1">Porphyrin-containing compound metabolism; protoporphyrin-IX biosynthesis; coproporphyrinogen-III from 5-aminolevulinate: step 1/4.</text>
</comment>
<evidence type="ECO:0000256" key="10">
    <source>
        <dbReference type="ARBA" id="ARBA00047651"/>
    </source>
</evidence>
<dbReference type="SMART" id="SM01004">
    <property type="entry name" value="ALAD"/>
    <property type="match status" value="1"/>
</dbReference>
<organism evidence="17 18">
    <name type="scientific">Armatimonas rosea</name>
    <dbReference type="NCBI Taxonomy" id="685828"/>
    <lineage>
        <taxon>Bacteria</taxon>
        <taxon>Bacillati</taxon>
        <taxon>Armatimonadota</taxon>
        <taxon>Armatimonadia</taxon>
        <taxon>Armatimonadales</taxon>
        <taxon>Armatimonadaceae</taxon>
        <taxon>Armatimonas</taxon>
    </lineage>
</organism>
<evidence type="ECO:0000313" key="18">
    <source>
        <dbReference type="Proteomes" id="UP000520814"/>
    </source>
</evidence>
<comment type="catalytic activity">
    <reaction evidence="10 15">
        <text>2 5-aminolevulinate = porphobilinogen + 2 H2O + H(+)</text>
        <dbReference type="Rhea" id="RHEA:24064"/>
        <dbReference type="ChEBI" id="CHEBI:15377"/>
        <dbReference type="ChEBI" id="CHEBI:15378"/>
        <dbReference type="ChEBI" id="CHEBI:58126"/>
        <dbReference type="ChEBI" id="CHEBI:356416"/>
        <dbReference type="EC" id="4.2.1.24"/>
    </reaction>
</comment>
<dbReference type="PIRSF" id="PIRSF001415">
    <property type="entry name" value="Porphbilin_synth"/>
    <property type="match status" value="1"/>
</dbReference>
<name>A0A7W9SQM9_ARMRO</name>
<dbReference type="NCBIfam" id="NF006762">
    <property type="entry name" value="PRK09283.1"/>
    <property type="match status" value="1"/>
</dbReference>
<evidence type="ECO:0000256" key="14">
    <source>
        <dbReference type="PIRSR" id="PIRSR001415-5"/>
    </source>
</evidence>
<comment type="similarity">
    <text evidence="2 16">Belongs to the ALAD family.</text>
</comment>
<comment type="subunit">
    <text evidence="3 15">Homooctamer.</text>
</comment>
<sequence>MNDLIFRPRRLRRTPLLRRMVQETSLDAADFIYPLFVRHGSGLQIPIRSMPGQCQWSPDTLVVEASRAFDEGIPAVILFGIPETKDACGSENWNPEGIIPTTIRALKKACPELLVISDMCFCEYTDHGHCGVLDEAGYLLNDPTLELLGKASVVHAEAGADIIAPSGMMDGMIGAIRGALDSAGLVNTVTMSYAAKYASGFYGPFRDAAESPPQFGDRGQYQMDPANRREALREVALDVEQGADILMVKPALAYLDIIREVRDAYELPLAAYQVSGEYAMLHAAAQNGWIDLQRCALESLVSIKRAGADMILTYFARDAVRWLAER</sequence>
<feature type="binding site" evidence="13">
    <location>
        <position position="130"/>
    </location>
    <ligand>
        <name>Zn(2+)</name>
        <dbReference type="ChEBI" id="CHEBI:29105"/>
        <note>catalytic</note>
    </ligand>
</feature>
<dbReference type="InterPro" id="IPR013785">
    <property type="entry name" value="Aldolase_TIM"/>
</dbReference>
<dbReference type="GO" id="GO:0006782">
    <property type="term" value="P:protoporphyrinogen IX biosynthetic process"/>
    <property type="evidence" value="ECO:0007669"/>
    <property type="project" value="UniProtKB-UniPathway"/>
</dbReference>
<evidence type="ECO:0000256" key="3">
    <source>
        <dbReference type="ARBA" id="ARBA00011823"/>
    </source>
</evidence>
<dbReference type="UniPathway" id="UPA00251">
    <property type="reaction ID" value="UER00318"/>
</dbReference>
<evidence type="ECO:0000313" key="17">
    <source>
        <dbReference type="EMBL" id="MBB6050665.1"/>
    </source>
</evidence>
<feature type="active site" description="Schiff-base intermediate with substrate" evidence="11">
    <location>
        <position position="196"/>
    </location>
</feature>